<keyword evidence="2" id="KW-1185">Reference proteome</keyword>
<dbReference type="OrthoDB" id="407774at2759"/>
<accession>A0A8J8NYS7</accession>
<evidence type="ECO:0008006" key="3">
    <source>
        <dbReference type="Google" id="ProtNLM"/>
    </source>
</evidence>
<protein>
    <recommendedName>
        <fullName evidence="3">Isopenicillin N synthase-like Fe(2+) 2OG dioxygenase domain-containing protein</fullName>
    </recommendedName>
</protein>
<dbReference type="PANTHER" id="PTHR48420">
    <property type="entry name" value="NON-HAEM DIOXYGENASE N-TERMINAL DOMAIN-CONTAINING PROTEIN"/>
    <property type="match status" value="1"/>
</dbReference>
<dbReference type="SUPFAM" id="SSF51197">
    <property type="entry name" value="Clavaminate synthase-like"/>
    <property type="match status" value="1"/>
</dbReference>
<evidence type="ECO:0000313" key="1">
    <source>
        <dbReference type="EMBL" id="TNV83743.1"/>
    </source>
</evidence>
<dbReference type="AlphaFoldDB" id="A0A8J8NYS7"/>
<dbReference type="EMBL" id="RRYP01003514">
    <property type="protein sequence ID" value="TNV83743.1"/>
    <property type="molecule type" value="Genomic_DNA"/>
</dbReference>
<comment type="caution">
    <text evidence="1">The sequence shown here is derived from an EMBL/GenBank/DDBJ whole genome shotgun (WGS) entry which is preliminary data.</text>
</comment>
<proteinExistence type="predicted"/>
<dbReference type="Proteomes" id="UP000785679">
    <property type="component" value="Unassembled WGS sequence"/>
</dbReference>
<gene>
    <name evidence="1" type="ORF">FGO68_gene13292</name>
</gene>
<sequence>MQNRLSLKGQRYNVFRQYYKTLWSFNILFKADKCLLSIQSFSISFNTRPKHKMITHTVQKTLLTPLTKRTFTSPKAIKKAETALPRAVNVISITYDKLLNSQHSPKIQDEVLETIDKAYSENGLGTLAISGIPQYQERRRKTLMQAYALANLPLESLRRLERPERYYQVGWEHGEFGFNDGRDAYMGSFFSNPLQDTFLGEDGKMWENAWPEEDLPSLRPAVQDLALSMKGAAELLASYLDEYLRARLPSFAERMGSYAAETPLSRGEQGYFSRTVRETDKGNEIQWSDPAVGLHGQTKYGEVVKVNVPKDCMIIQIGEAMEVLTGGVIKALPHAVVPLRHTGPGVSPVSRNTMAMFIDPVHQDELAIPPERTERELFMCDTTKGLLTPKLKGRWQKGDTYGSFYLRSIAAYKQPEKPSQQLL</sequence>
<dbReference type="PANTHER" id="PTHR48420:SF1">
    <property type="entry name" value="NON-HAEM DIOXYGENASE N-TERMINAL DOMAIN-CONTAINING PROTEIN"/>
    <property type="match status" value="1"/>
</dbReference>
<name>A0A8J8NYS7_HALGN</name>
<dbReference type="Gene3D" id="2.60.120.330">
    <property type="entry name" value="B-lactam Antibiotic, Isopenicillin N Synthase, Chain"/>
    <property type="match status" value="1"/>
</dbReference>
<organism evidence="1 2">
    <name type="scientific">Halteria grandinella</name>
    <dbReference type="NCBI Taxonomy" id="5974"/>
    <lineage>
        <taxon>Eukaryota</taxon>
        <taxon>Sar</taxon>
        <taxon>Alveolata</taxon>
        <taxon>Ciliophora</taxon>
        <taxon>Intramacronucleata</taxon>
        <taxon>Spirotrichea</taxon>
        <taxon>Stichotrichia</taxon>
        <taxon>Sporadotrichida</taxon>
        <taxon>Halteriidae</taxon>
        <taxon>Halteria</taxon>
    </lineage>
</organism>
<dbReference type="InterPro" id="IPR027443">
    <property type="entry name" value="IPNS-like_sf"/>
</dbReference>
<evidence type="ECO:0000313" key="2">
    <source>
        <dbReference type="Proteomes" id="UP000785679"/>
    </source>
</evidence>
<reference evidence="1" key="1">
    <citation type="submission" date="2019-06" db="EMBL/GenBank/DDBJ databases">
        <authorList>
            <person name="Zheng W."/>
        </authorList>
    </citation>
    <scope>NUCLEOTIDE SEQUENCE</scope>
    <source>
        <strain evidence="1">QDHG01</strain>
    </source>
</reference>